<accession>A0ABD3GXW7</accession>
<evidence type="ECO:0000313" key="3">
    <source>
        <dbReference type="EMBL" id="KAL3697497.1"/>
    </source>
</evidence>
<dbReference type="EMBL" id="JBJQOH010000002">
    <property type="protein sequence ID" value="KAL3697497.1"/>
    <property type="molecule type" value="Genomic_DNA"/>
</dbReference>
<dbReference type="EMBL" id="JBJQOH010000006">
    <property type="protein sequence ID" value="KAL3684105.1"/>
    <property type="molecule type" value="Genomic_DNA"/>
</dbReference>
<feature type="compositionally biased region" description="Low complexity" evidence="1">
    <location>
        <begin position="30"/>
        <end position="44"/>
    </location>
</feature>
<gene>
    <name evidence="2" type="ORF">R1sor_002127</name>
    <name evidence="3" type="ORF">R1sor_011573</name>
</gene>
<reference evidence="2 4" key="1">
    <citation type="submission" date="2024-09" db="EMBL/GenBank/DDBJ databases">
        <title>Chromosome-scale assembly of Riccia sorocarpa.</title>
        <authorList>
            <person name="Paukszto L."/>
        </authorList>
    </citation>
    <scope>NUCLEOTIDE SEQUENCE [LARGE SCALE GENOMIC DNA]</scope>
    <source>
        <strain evidence="2">LP-2024</strain>
        <tissue evidence="2">Aerial parts of the thallus</tissue>
    </source>
</reference>
<sequence>MPRLSERQAMLGDLERLMELKAVADIVWSSSSSDSDSEIDSNGSLKSVGLGEGNDLNDAESTSSSSDDEEDMLIEMYCQIIGNRYLHRPERQWSMLG</sequence>
<evidence type="ECO:0000313" key="4">
    <source>
        <dbReference type="Proteomes" id="UP001633002"/>
    </source>
</evidence>
<dbReference type="AlphaFoldDB" id="A0ABD3GXW7"/>
<protein>
    <submittedName>
        <fullName evidence="2">Uncharacterized protein</fullName>
    </submittedName>
</protein>
<proteinExistence type="predicted"/>
<evidence type="ECO:0000313" key="2">
    <source>
        <dbReference type="EMBL" id="KAL3684105.1"/>
    </source>
</evidence>
<feature type="region of interest" description="Disordered" evidence="1">
    <location>
        <begin position="30"/>
        <end position="70"/>
    </location>
</feature>
<evidence type="ECO:0000256" key="1">
    <source>
        <dbReference type="SAM" id="MobiDB-lite"/>
    </source>
</evidence>
<comment type="caution">
    <text evidence="2">The sequence shown here is derived from an EMBL/GenBank/DDBJ whole genome shotgun (WGS) entry which is preliminary data.</text>
</comment>
<organism evidence="2 4">
    <name type="scientific">Riccia sorocarpa</name>
    <dbReference type="NCBI Taxonomy" id="122646"/>
    <lineage>
        <taxon>Eukaryota</taxon>
        <taxon>Viridiplantae</taxon>
        <taxon>Streptophyta</taxon>
        <taxon>Embryophyta</taxon>
        <taxon>Marchantiophyta</taxon>
        <taxon>Marchantiopsida</taxon>
        <taxon>Marchantiidae</taxon>
        <taxon>Marchantiales</taxon>
        <taxon>Ricciaceae</taxon>
        <taxon>Riccia</taxon>
    </lineage>
</organism>
<dbReference type="Proteomes" id="UP001633002">
    <property type="component" value="Unassembled WGS sequence"/>
</dbReference>
<keyword evidence="4" id="KW-1185">Reference proteome</keyword>
<name>A0ABD3GXW7_9MARC</name>